<dbReference type="EnsemblMetazoa" id="ADIR003602-RA">
    <property type="protein sequence ID" value="ADIR003602-PA"/>
    <property type="gene ID" value="ADIR003602"/>
</dbReference>
<dbReference type="Proteomes" id="UP000075884">
    <property type="component" value="Unassembled WGS sequence"/>
</dbReference>
<feature type="compositionally biased region" description="Low complexity" evidence="3">
    <location>
        <begin position="17"/>
        <end position="26"/>
    </location>
</feature>
<reference evidence="6" key="1">
    <citation type="submission" date="2013-03" db="EMBL/GenBank/DDBJ databases">
        <title>The Genome Sequence of Anopheles dirus WRAIR2.</title>
        <authorList>
            <consortium name="The Broad Institute Genomics Platform"/>
            <person name="Neafsey D.E."/>
            <person name="Walton C."/>
            <person name="Walker B."/>
            <person name="Young S.K."/>
            <person name="Zeng Q."/>
            <person name="Gargeya S."/>
            <person name="Fitzgerald M."/>
            <person name="Haas B."/>
            <person name="Abouelleil A."/>
            <person name="Allen A.W."/>
            <person name="Alvarado L."/>
            <person name="Arachchi H.M."/>
            <person name="Berlin A.M."/>
            <person name="Chapman S.B."/>
            <person name="Gainer-Dewar J."/>
            <person name="Goldberg J."/>
            <person name="Griggs A."/>
            <person name="Gujja S."/>
            <person name="Hansen M."/>
            <person name="Howarth C."/>
            <person name="Imamovic A."/>
            <person name="Ireland A."/>
            <person name="Larimer J."/>
            <person name="McCowan C."/>
            <person name="Murphy C."/>
            <person name="Pearson M."/>
            <person name="Poon T.W."/>
            <person name="Priest M."/>
            <person name="Roberts A."/>
            <person name="Saif S."/>
            <person name="Shea T."/>
            <person name="Sisk P."/>
            <person name="Sykes S."/>
            <person name="Wortman J."/>
            <person name="Nusbaum C."/>
            <person name="Birren B."/>
        </authorList>
    </citation>
    <scope>NUCLEOTIDE SEQUENCE [LARGE SCALE GENOMIC DNA]</scope>
    <source>
        <strain evidence="6">WRAIR2</strain>
    </source>
</reference>
<dbReference type="InterPro" id="IPR045464">
    <property type="entry name" value="Hrt3/FBXO9_C"/>
</dbReference>
<dbReference type="PROSITE" id="PS50181">
    <property type="entry name" value="FBOX"/>
    <property type="match status" value="1"/>
</dbReference>
<dbReference type="VEuPathDB" id="VectorBase:ADIR003602"/>
<dbReference type="Gene3D" id="1.20.1280.50">
    <property type="match status" value="1"/>
</dbReference>
<sequence>MDSTSSDAGKEDDDESSSSSTTESESPAQSPKRSELDDFREKWQRELKKEQHVVIAPSAPAVIAEPGEESYTSVEQHARALFLQGSELERSGKVFEAMRLYRRATQLVPDIEFRAYEKKHAKPADDTTDARLVEGLVERMIEANIDEDEENLENVDLGLRFQTLMARSGKLFERASGDRMLIVTAAHFSDLPMELILYILRWVVSNDLDMKSLERFASVCRGFYLLARDPEIWRHACMRVWGVNLGVLKGTSFSSWREMYINRPRILFHGCYISRASYLRSGENSFQDQFYRPVQLVEYYRYFRFFADGKVLMLTTADEPQQCVVKLKQRCPPQSEILRGEYRLHDDLVIVAIQRNRPAPLQRPGRKVREIEPEYGQQTFYMELQIVSTAKRPFSQLHWKQYTMVQQRNDQEKTTQFELTTTKYPPLYFSRVKSYHQESEGPLK</sequence>
<dbReference type="AlphaFoldDB" id="A0A182N7H8"/>
<dbReference type="PANTHER" id="PTHR12874">
    <property type="entry name" value="F-BOX ONLY PROTEIN 48-RELATED"/>
    <property type="match status" value="1"/>
</dbReference>
<name>A0A182N7H8_9DIPT</name>
<dbReference type="SUPFAM" id="SSF81383">
    <property type="entry name" value="F-box domain"/>
    <property type="match status" value="1"/>
</dbReference>
<reference evidence="5" key="2">
    <citation type="submission" date="2020-05" db="UniProtKB">
        <authorList>
            <consortium name="EnsemblMetazoa"/>
        </authorList>
    </citation>
    <scope>IDENTIFICATION</scope>
    <source>
        <strain evidence="5">WRAIR2</strain>
    </source>
</reference>
<accession>A0A182N7H8</accession>
<dbReference type="InterPro" id="IPR001810">
    <property type="entry name" value="F-box_dom"/>
</dbReference>
<organism evidence="5 6">
    <name type="scientific">Anopheles dirus</name>
    <dbReference type="NCBI Taxonomy" id="7168"/>
    <lineage>
        <taxon>Eukaryota</taxon>
        <taxon>Metazoa</taxon>
        <taxon>Ecdysozoa</taxon>
        <taxon>Arthropoda</taxon>
        <taxon>Hexapoda</taxon>
        <taxon>Insecta</taxon>
        <taxon>Pterygota</taxon>
        <taxon>Neoptera</taxon>
        <taxon>Endopterygota</taxon>
        <taxon>Diptera</taxon>
        <taxon>Nematocera</taxon>
        <taxon>Culicoidea</taxon>
        <taxon>Culicidae</taxon>
        <taxon>Anophelinae</taxon>
        <taxon>Anopheles</taxon>
    </lineage>
</organism>
<dbReference type="GO" id="GO:0031146">
    <property type="term" value="P:SCF-dependent proteasomal ubiquitin-dependent protein catabolic process"/>
    <property type="evidence" value="ECO:0007669"/>
    <property type="project" value="TreeGrafter"/>
</dbReference>
<evidence type="ECO:0000313" key="5">
    <source>
        <dbReference type="EnsemblMetazoa" id="ADIR003602-PA"/>
    </source>
</evidence>
<feature type="repeat" description="TPR" evidence="2">
    <location>
        <begin position="78"/>
        <end position="111"/>
    </location>
</feature>
<keyword evidence="2" id="KW-0802">TPR repeat</keyword>
<evidence type="ECO:0000256" key="2">
    <source>
        <dbReference type="PROSITE-ProRule" id="PRU00339"/>
    </source>
</evidence>
<feature type="compositionally biased region" description="Basic and acidic residues" evidence="3">
    <location>
        <begin position="32"/>
        <end position="42"/>
    </location>
</feature>
<evidence type="ECO:0000256" key="3">
    <source>
        <dbReference type="SAM" id="MobiDB-lite"/>
    </source>
</evidence>
<dbReference type="InterPro" id="IPR019734">
    <property type="entry name" value="TPR_rpt"/>
</dbReference>
<keyword evidence="1" id="KW-0833">Ubl conjugation pathway</keyword>
<feature type="domain" description="F-box" evidence="4">
    <location>
        <begin position="185"/>
        <end position="236"/>
    </location>
</feature>
<dbReference type="Pfam" id="PF12937">
    <property type="entry name" value="F-box-like"/>
    <property type="match status" value="1"/>
</dbReference>
<proteinExistence type="predicted"/>
<dbReference type="Pfam" id="PF19270">
    <property type="entry name" value="FBO_C"/>
    <property type="match status" value="1"/>
</dbReference>
<dbReference type="FunFam" id="1.20.1280.50:FF:000074">
    <property type="entry name" value="GG17121"/>
    <property type="match status" value="1"/>
</dbReference>
<dbReference type="CDD" id="cd22089">
    <property type="entry name" value="F-box_FBXO9"/>
    <property type="match status" value="1"/>
</dbReference>
<evidence type="ECO:0000313" key="6">
    <source>
        <dbReference type="Proteomes" id="UP000075884"/>
    </source>
</evidence>
<dbReference type="PANTHER" id="PTHR12874:SF29">
    <property type="entry name" value="F-BOX ONLY PROTEIN 9"/>
    <property type="match status" value="1"/>
</dbReference>
<dbReference type="STRING" id="7168.A0A182N7H8"/>
<keyword evidence="6" id="KW-1185">Reference proteome</keyword>
<evidence type="ECO:0000259" key="4">
    <source>
        <dbReference type="PROSITE" id="PS50181"/>
    </source>
</evidence>
<dbReference type="GO" id="GO:0019005">
    <property type="term" value="C:SCF ubiquitin ligase complex"/>
    <property type="evidence" value="ECO:0007669"/>
    <property type="project" value="TreeGrafter"/>
</dbReference>
<feature type="region of interest" description="Disordered" evidence="3">
    <location>
        <begin position="1"/>
        <end position="42"/>
    </location>
</feature>
<evidence type="ECO:0000256" key="1">
    <source>
        <dbReference type="ARBA" id="ARBA00022786"/>
    </source>
</evidence>
<protein>
    <recommendedName>
        <fullName evidence="4">F-box domain-containing protein</fullName>
    </recommendedName>
</protein>
<dbReference type="InterPro" id="IPR036047">
    <property type="entry name" value="F-box-like_dom_sf"/>
</dbReference>
<dbReference type="PROSITE" id="PS50005">
    <property type="entry name" value="TPR"/>
    <property type="match status" value="1"/>
</dbReference>
<dbReference type="GO" id="GO:0005737">
    <property type="term" value="C:cytoplasm"/>
    <property type="evidence" value="ECO:0007669"/>
    <property type="project" value="TreeGrafter"/>
</dbReference>